<sequence length="105" mass="12101">MATGNQSNLCSICKKLSASRFFVLDVKIRPHDELLDIIQRLENPDDLSSDLFDQIDQQRYQQLYQTIVKKYFTNMINEQQALISQNQLFSNLQVTESGMVVANLS</sequence>
<comment type="caution">
    <text evidence="1">The sequence shown here is derived from an EMBL/GenBank/DDBJ whole genome shotgun (WGS) entry which is preliminary data.</text>
</comment>
<protein>
    <submittedName>
        <fullName evidence="1">Uncharacterized protein</fullName>
    </submittedName>
</protein>
<evidence type="ECO:0000313" key="1">
    <source>
        <dbReference type="EMBL" id="CAF1515738.1"/>
    </source>
</evidence>
<feature type="non-terminal residue" evidence="1">
    <location>
        <position position="1"/>
    </location>
</feature>
<gene>
    <name evidence="1" type="ORF">IZO911_LOCUS45668</name>
</gene>
<dbReference type="Proteomes" id="UP000663860">
    <property type="component" value="Unassembled WGS sequence"/>
</dbReference>
<name>A0A815U6Z6_9BILA</name>
<dbReference type="AlphaFoldDB" id="A0A815U6Z6"/>
<organism evidence="1 2">
    <name type="scientific">Adineta steineri</name>
    <dbReference type="NCBI Taxonomy" id="433720"/>
    <lineage>
        <taxon>Eukaryota</taxon>
        <taxon>Metazoa</taxon>
        <taxon>Spiralia</taxon>
        <taxon>Gnathifera</taxon>
        <taxon>Rotifera</taxon>
        <taxon>Eurotatoria</taxon>
        <taxon>Bdelloidea</taxon>
        <taxon>Adinetida</taxon>
        <taxon>Adinetidae</taxon>
        <taxon>Adineta</taxon>
    </lineage>
</organism>
<proteinExistence type="predicted"/>
<accession>A0A815U6Z6</accession>
<reference evidence="1" key="1">
    <citation type="submission" date="2021-02" db="EMBL/GenBank/DDBJ databases">
        <authorList>
            <person name="Nowell W R."/>
        </authorList>
    </citation>
    <scope>NUCLEOTIDE SEQUENCE</scope>
</reference>
<evidence type="ECO:0000313" key="2">
    <source>
        <dbReference type="Proteomes" id="UP000663860"/>
    </source>
</evidence>
<dbReference type="EMBL" id="CAJNOE010004811">
    <property type="protein sequence ID" value="CAF1515738.1"/>
    <property type="molecule type" value="Genomic_DNA"/>
</dbReference>